<accession>A0AAD6YF93</accession>
<name>A0AAD6YF93_9AGAR</name>
<gene>
    <name evidence="2" type="ORF">GGX14DRAFT_626540</name>
</gene>
<dbReference type="Proteomes" id="UP001219525">
    <property type="component" value="Unassembled WGS sequence"/>
</dbReference>
<dbReference type="AlphaFoldDB" id="A0AAD6YF93"/>
<feature type="region of interest" description="Disordered" evidence="1">
    <location>
        <begin position="291"/>
        <end position="411"/>
    </location>
</feature>
<dbReference type="EMBL" id="JARJCW010000029">
    <property type="protein sequence ID" value="KAJ7210151.1"/>
    <property type="molecule type" value="Genomic_DNA"/>
</dbReference>
<keyword evidence="3" id="KW-1185">Reference proteome</keyword>
<proteinExistence type="predicted"/>
<reference evidence="2" key="1">
    <citation type="submission" date="2023-03" db="EMBL/GenBank/DDBJ databases">
        <title>Massive genome expansion in bonnet fungi (Mycena s.s.) driven by repeated elements and novel gene families across ecological guilds.</title>
        <authorList>
            <consortium name="Lawrence Berkeley National Laboratory"/>
            <person name="Harder C.B."/>
            <person name="Miyauchi S."/>
            <person name="Viragh M."/>
            <person name="Kuo A."/>
            <person name="Thoen E."/>
            <person name="Andreopoulos B."/>
            <person name="Lu D."/>
            <person name="Skrede I."/>
            <person name="Drula E."/>
            <person name="Henrissat B."/>
            <person name="Morin E."/>
            <person name="Kohler A."/>
            <person name="Barry K."/>
            <person name="LaButti K."/>
            <person name="Morin E."/>
            <person name="Salamov A."/>
            <person name="Lipzen A."/>
            <person name="Mereny Z."/>
            <person name="Hegedus B."/>
            <person name="Baldrian P."/>
            <person name="Stursova M."/>
            <person name="Weitz H."/>
            <person name="Taylor A."/>
            <person name="Grigoriev I.V."/>
            <person name="Nagy L.G."/>
            <person name="Martin F."/>
            <person name="Kauserud H."/>
        </authorList>
    </citation>
    <scope>NUCLEOTIDE SEQUENCE</scope>
    <source>
        <strain evidence="2">9144</strain>
    </source>
</reference>
<comment type="caution">
    <text evidence="2">The sequence shown here is derived from an EMBL/GenBank/DDBJ whole genome shotgun (WGS) entry which is preliminary data.</text>
</comment>
<feature type="compositionally biased region" description="Basic and acidic residues" evidence="1">
    <location>
        <begin position="375"/>
        <end position="384"/>
    </location>
</feature>
<evidence type="ECO:0000313" key="2">
    <source>
        <dbReference type="EMBL" id="KAJ7210151.1"/>
    </source>
</evidence>
<organism evidence="2 3">
    <name type="scientific">Mycena pura</name>
    <dbReference type="NCBI Taxonomy" id="153505"/>
    <lineage>
        <taxon>Eukaryota</taxon>
        <taxon>Fungi</taxon>
        <taxon>Dikarya</taxon>
        <taxon>Basidiomycota</taxon>
        <taxon>Agaricomycotina</taxon>
        <taxon>Agaricomycetes</taxon>
        <taxon>Agaricomycetidae</taxon>
        <taxon>Agaricales</taxon>
        <taxon>Marasmiineae</taxon>
        <taxon>Mycenaceae</taxon>
        <taxon>Mycena</taxon>
    </lineage>
</organism>
<sequence length="411" mass="44219">MAQLCNSSQQYQHGNVAKSNGKRCRALGPTEGTGGGQADLIGGLSCNVLAYVGNDVVKPDATQVAPFLLTAACDVHMYLVRAAEIVTIRPDMQGNSERAARRRVHTAIRRERQRGYGGDGKYSGSVPAAACAALADVDWSVRRPVYKGWRAAAKTEDTGRILGLQVHTRGCSMDVSKGVQLTDTGEAYMGLRRGQEAGGARSREISLVPAGGGDHEARARNTEHLPANWLTWDVGDSCFGAAVPVRVMIIFPGSRRHDTRDSRDTDSAYQSLPEHRQVFLIGQSWTAISETGEVKRGGRRGGKTAERDGLRAAGVDGPAVLRGAPRRDGASERPSLVSAMSNREKRRALGRSPRPSGRTRSSVRPFEAEPGADPETSKAFKRAQDTFAHPRGTATLLVPAAPAMHRSKLHR</sequence>
<evidence type="ECO:0000256" key="1">
    <source>
        <dbReference type="SAM" id="MobiDB-lite"/>
    </source>
</evidence>
<evidence type="ECO:0000313" key="3">
    <source>
        <dbReference type="Proteomes" id="UP001219525"/>
    </source>
</evidence>
<protein>
    <submittedName>
        <fullName evidence="2">Uncharacterized protein</fullName>
    </submittedName>
</protein>
<feature type="compositionally biased region" description="Low complexity" evidence="1">
    <location>
        <begin position="351"/>
        <end position="365"/>
    </location>
</feature>